<evidence type="ECO:0000259" key="4">
    <source>
        <dbReference type="Pfam" id="PF01168"/>
    </source>
</evidence>
<name>A0A1K1LC44_9BACT</name>
<dbReference type="EMBL" id="LT630450">
    <property type="protein sequence ID" value="SFV72272.1"/>
    <property type="molecule type" value="Genomic_DNA"/>
</dbReference>
<evidence type="ECO:0000313" key="5">
    <source>
        <dbReference type="EMBL" id="SFV72272.1"/>
    </source>
</evidence>
<keyword evidence="6" id="KW-1185">Reference proteome</keyword>
<dbReference type="InterPro" id="IPR029066">
    <property type="entry name" value="PLP-binding_barrel"/>
</dbReference>
<dbReference type="KEGG" id="dpg:DESPIGER_0382"/>
<accession>A0A1K1LC44</accession>
<proteinExistence type="predicted"/>
<evidence type="ECO:0000256" key="3">
    <source>
        <dbReference type="ARBA" id="ARBA00023235"/>
    </source>
</evidence>
<sequence>MPELEINLDALAHNLRLVRHREQAWGFRFLPVLKMVASHPEIVAFLRRQGYGCHGIADMTEHLLYGQEPPARAGRVLINLAPPDRTDDVVRLFERSSFSCEATFRALDAAARAAGLHHEALLMVDIGDMREGIPQDEAPALLRAVAAASQRAARGPGAHVAGIGVNLGCLYGTCPDEENMARLEALAARAGDLLGHALHRVSLGGTIFWNWFARRHGHGPHLPPGCIMEFRMGDPLLLGWDMYRDQALLGGDFRQDIFRLTATVLEVTERDIRPPRQSVHNGRGLPADCPVLGKRLRALVDCGSLHTDVQGLTLPRTDWRITDFSGNYAVLDVSACPQAPVTGDHVRFIPSYWAVARTCRMPHIRKTIVHDILPERSLPGTRPVAPHQGTTFLSEVS</sequence>
<evidence type="ECO:0000313" key="6">
    <source>
        <dbReference type="Proteomes" id="UP000186323"/>
    </source>
</evidence>
<dbReference type="Pfam" id="PF01168">
    <property type="entry name" value="Ala_racemase_N"/>
    <property type="match status" value="1"/>
</dbReference>
<evidence type="ECO:0000256" key="1">
    <source>
        <dbReference type="ARBA" id="ARBA00001933"/>
    </source>
</evidence>
<feature type="domain" description="Alanine racemase N-terminal" evidence="4">
    <location>
        <begin position="6"/>
        <end position="190"/>
    </location>
</feature>
<protein>
    <submittedName>
        <fullName evidence="5">Putative cytoplasmic protein</fullName>
    </submittedName>
</protein>
<dbReference type="GO" id="GO:0008784">
    <property type="term" value="F:alanine racemase activity"/>
    <property type="evidence" value="ECO:0007669"/>
    <property type="project" value="TreeGrafter"/>
</dbReference>
<dbReference type="InterPro" id="IPR042208">
    <property type="entry name" value="D-ser_dehydrat-like_sf"/>
</dbReference>
<dbReference type="PANTHER" id="PTHR30511:SF3">
    <property type="entry name" value="LYSINE RACEMASE"/>
    <property type="match status" value="1"/>
</dbReference>
<dbReference type="GO" id="GO:0005829">
    <property type="term" value="C:cytosol"/>
    <property type="evidence" value="ECO:0007669"/>
    <property type="project" value="TreeGrafter"/>
</dbReference>
<dbReference type="InterPro" id="IPR000821">
    <property type="entry name" value="Ala_racemase"/>
</dbReference>
<comment type="cofactor">
    <cofactor evidence="1">
        <name>pyridoxal 5'-phosphate</name>
        <dbReference type="ChEBI" id="CHEBI:597326"/>
    </cofactor>
</comment>
<dbReference type="Proteomes" id="UP000186323">
    <property type="component" value="Chromosome I"/>
</dbReference>
<dbReference type="AlphaFoldDB" id="A0A1K1LC44"/>
<dbReference type="PANTHER" id="PTHR30511">
    <property type="entry name" value="ALANINE RACEMASE"/>
    <property type="match status" value="1"/>
</dbReference>
<gene>
    <name evidence="5" type="ORF">DESPIGER_0382</name>
</gene>
<dbReference type="SUPFAM" id="SSF51419">
    <property type="entry name" value="PLP-binding barrel"/>
    <property type="match status" value="1"/>
</dbReference>
<dbReference type="InterPro" id="IPR001608">
    <property type="entry name" value="Ala_racemase_N"/>
</dbReference>
<keyword evidence="2" id="KW-0663">Pyridoxal phosphate</keyword>
<organism evidence="5 6">
    <name type="scientific">Desulfovibrio piger</name>
    <dbReference type="NCBI Taxonomy" id="901"/>
    <lineage>
        <taxon>Bacteria</taxon>
        <taxon>Pseudomonadati</taxon>
        <taxon>Thermodesulfobacteriota</taxon>
        <taxon>Desulfovibrionia</taxon>
        <taxon>Desulfovibrionales</taxon>
        <taxon>Desulfovibrionaceae</taxon>
        <taxon>Desulfovibrio</taxon>
    </lineage>
</organism>
<dbReference type="Gene3D" id="3.20.20.10">
    <property type="entry name" value="Alanine racemase"/>
    <property type="match status" value="1"/>
</dbReference>
<evidence type="ECO:0000256" key="2">
    <source>
        <dbReference type="ARBA" id="ARBA00022898"/>
    </source>
</evidence>
<keyword evidence="3" id="KW-0413">Isomerase</keyword>
<dbReference type="GO" id="GO:0030170">
    <property type="term" value="F:pyridoxal phosphate binding"/>
    <property type="evidence" value="ECO:0007669"/>
    <property type="project" value="TreeGrafter"/>
</dbReference>
<dbReference type="RefSeq" id="WP_072332334.1">
    <property type="nucleotide sequence ID" value="NZ_CALUWT010000011.1"/>
</dbReference>
<dbReference type="Gene3D" id="2.40.37.20">
    <property type="entry name" value="D-serine dehydratase-like domain"/>
    <property type="match status" value="1"/>
</dbReference>
<reference evidence="6" key="1">
    <citation type="submission" date="2016-10" db="EMBL/GenBank/DDBJ databases">
        <authorList>
            <person name="Wegmann U."/>
        </authorList>
    </citation>
    <scope>NUCLEOTIDE SEQUENCE [LARGE SCALE GENOMIC DNA]</scope>
</reference>